<keyword evidence="5" id="KW-0411">Iron-sulfur</keyword>
<gene>
    <name evidence="7" type="ORF">C8Z91_34825</name>
</gene>
<proteinExistence type="predicted"/>
<name>A0A2T6FRW5_9BACL</name>
<dbReference type="GO" id="GO:0051539">
    <property type="term" value="F:4 iron, 4 sulfur cluster binding"/>
    <property type="evidence" value="ECO:0007669"/>
    <property type="project" value="UniProtKB-KW"/>
</dbReference>
<dbReference type="Proteomes" id="UP000244184">
    <property type="component" value="Unassembled WGS sequence"/>
</dbReference>
<sequence length="453" mass="52719">MKKITFMNTAMIKVDPMYRGTRKLLQPLDIMYAINTLDHEQYRCRFIEMALENLLDEDISNEDVFIVSTTTSYLQWNNYFLSLRNIDQVLNLLQQKRRDKNYKLIIFGPHCINHYKYFTDRGVDIVIVGEPESVLSEVVYKSLNNESLNDFENVVTKEKLLQGFIPRTLQVDMRNIPSPNWEICGSHEYSAHNSPKVFQKGFLYETSRGCPFQCSYCNTETHRRLYRTKPVEQIKHDLERMVYEHGAEYVYFIDESFGYDDEWVDRLLPILKEIPVEWGCQGNIKFTTPEKLLKMAEAGCISMEFGLETFNNEILKSVRKSNDLTRVRELIDAALNAGISPLLFLLIGLPGETLDSLEKTVDFLGTLKPGFRFSTGIPTPYPNTHYYRQGIEQGIIKPGQNDESLYLLSGTINNNLVWDRNQMNIFLNDYGPNIWGTPQNIKRFSVDVFKMFK</sequence>
<protein>
    <recommendedName>
        <fullName evidence="6">Radical SAM core domain-containing protein</fullName>
    </recommendedName>
</protein>
<evidence type="ECO:0000256" key="4">
    <source>
        <dbReference type="ARBA" id="ARBA00023004"/>
    </source>
</evidence>
<dbReference type="PANTHER" id="PTHR43409">
    <property type="entry name" value="ANAEROBIC MAGNESIUM-PROTOPORPHYRIN IX MONOMETHYL ESTER CYCLASE-RELATED"/>
    <property type="match status" value="1"/>
</dbReference>
<dbReference type="InterPro" id="IPR058240">
    <property type="entry name" value="rSAM_sf"/>
</dbReference>
<comment type="cofactor">
    <cofactor evidence="1">
        <name>[4Fe-4S] cluster</name>
        <dbReference type="ChEBI" id="CHEBI:49883"/>
    </cofactor>
</comment>
<dbReference type="InterPro" id="IPR007197">
    <property type="entry name" value="rSAM"/>
</dbReference>
<evidence type="ECO:0000256" key="5">
    <source>
        <dbReference type="ARBA" id="ARBA00023014"/>
    </source>
</evidence>
<dbReference type="SFLD" id="SFLDS00029">
    <property type="entry name" value="Radical_SAM"/>
    <property type="match status" value="1"/>
</dbReference>
<evidence type="ECO:0000256" key="2">
    <source>
        <dbReference type="ARBA" id="ARBA00022691"/>
    </source>
</evidence>
<dbReference type="CDD" id="cd01335">
    <property type="entry name" value="Radical_SAM"/>
    <property type="match status" value="1"/>
</dbReference>
<dbReference type="InterPro" id="IPR034466">
    <property type="entry name" value="Methyltransferase_Class_B"/>
</dbReference>
<keyword evidence="4" id="KW-0408">Iron</keyword>
<dbReference type="GO" id="GO:0005829">
    <property type="term" value="C:cytosol"/>
    <property type="evidence" value="ECO:0007669"/>
    <property type="project" value="TreeGrafter"/>
</dbReference>
<reference evidence="7 8" key="1">
    <citation type="submission" date="2018-03" db="EMBL/GenBank/DDBJ databases">
        <title>Genome sequence of Paenibacillus elgii strain AC13 an antimicrobial compound producing bacteria.</title>
        <authorList>
            <person name="Kurokawa A.S."/>
            <person name="Araujo J.F."/>
            <person name="Costa R.A."/>
            <person name="Ortega D.B."/>
            <person name="Pires A.S."/>
            <person name="Pappas G.J.Jr."/>
            <person name="Franco O.L."/>
            <person name="Barreto C."/>
            <person name="Magalhaes B.S."/>
            <person name="Kruger R.H."/>
        </authorList>
    </citation>
    <scope>NUCLEOTIDE SEQUENCE [LARGE SCALE GENOMIC DNA]</scope>
    <source>
        <strain evidence="7 8">AC13</strain>
    </source>
</reference>
<keyword evidence="2" id="KW-0949">S-adenosyl-L-methionine</keyword>
<dbReference type="InterPro" id="IPR006638">
    <property type="entry name" value="Elp3/MiaA/NifB-like_rSAM"/>
</dbReference>
<evidence type="ECO:0000259" key="6">
    <source>
        <dbReference type="PROSITE" id="PS51918"/>
    </source>
</evidence>
<dbReference type="RefSeq" id="WP_108535226.1">
    <property type="nucleotide sequence ID" value="NZ_PYHP01000101.1"/>
</dbReference>
<evidence type="ECO:0000256" key="3">
    <source>
        <dbReference type="ARBA" id="ARBA00022723"/>
    </source>
</evidence>
<dbReference type="InterPro" id="IPR023404">
    <property type="entry name" value="rSAM_horseshoe"/>
</dbReference>
<dbReference type="Gene3D" id="3.40.50.280">
    <property type="entry name" value="Cobalamin-binding domain"/>
    <property type="match status" value="1"/>
</dbReference>
<dbReference type="EMBL" id="PYHP01000101">
    <property type="protein sequence ID" value="PUA34642.1"/>
    <property type="molecule type" value="Genomic_DNA"/>
</dbReference>
<dbReference type="GO" id="GO:0003824">
    <property type="term" value="F:catalytic activity"/>
    <property type="evidence" value="ECO:0007669"/>
    <property type="project" value="InterPro"/>
</dbReference>
<evidence type="ECO:0000256" key="1">
    <source>
        <dbReference type="ARBA" id="ARBA00001966"/>
    </source>
</evidence>
<dbReference type="InterPro" id="IPR051198">
    <property type="entry name" value="BchE-like"/>
</dbReference>
<organism evidence="7 8">
    <name type="scientific">Paenibacillus elgii</name>
    <dbReference type="NCBI Taxonomy" id="189691"/>
    <lineage>
        <taxon>Bacteria</taxon>
        <taxon>Bacillati</taxon>
        <taxon>Bacillota</taxon>
        <taxon>Bacilli</taxon>
        <taxon>Bacillales</taxon>
        <taxon>Paenibacillaceae</taxon>
        <taxon>Paenibacillus</taxon>
    </lineage>
</organism>
<dbReference type="SUPFAM" id="SSF102114">
    <property type="entry name" value="Radical SAM enzymes"/>
    <property type="match status" value="1"/>
</dbReference>
<dbReference type="PROSITE" id="PS51918">
    <property type="entry name" value="RADICAL_SAM"/>
    <property type="match status" value="1"/>
</dbReference>
<dbReference type="SFLD" id="SFLDG01082">
    <property type="entry name" value="B12-binding_domain_containing"/>
    <property type="match status" value="1"/>
</dbReference>
<evidence type="ECO:0000313" key="8">
    <source>
        <dbReference type="Proteomes" id="UP000244184"/>
    </source>
</evidence>
<dbReference type="GO" id="GO:0046872">
    <property type="term" value="F:metal ion binding"/>
    <property type="evidence" value="ECO:0007669"/>
    <property type="project" value="UniProtKB-KW"/>
</dbReference>
<accession>A0A2T6FRW5</accession>
<dbReference type="Gene3D" id="3.80.30.20">
    <property type="entry name" value="tm_1862 like domain"/>
    <property type="match status" value="1"/>
</dbReference>
<dbReference type="SMART" id="SM00729">
    <property type="entry name" value="Elp3"/>
    <property type="match status" value="1"/>
</dbReference>
<dbReference type="PANTHER" id="PTHR43409:SF16">
    <property type="entry name" value="SLR0320 PROTEIN"/>
    <property type="match status" value="1"/>
</dbReference>
<feature type="domain" description="Radical SAM core" evidence="6">
    <location>
        <begin position="196"/>
        <end position="415"/>
    </location>
</feature>
<keyword evidence="3" id="KW-0479">Metal-binding</keyword>
<evidence type="ECO:0000313" key="7">
    <source>
        <dbReference type="EMBL" id="PUA34642.1"/>
    </source>
</evidence>
<dbReference type="Pfam" id="PF04055">
    <property type="entry name" value="Radical_SAM"/>
    <property type="match status" value="1"/>
</dbReference>
<dbReference type="SFLD" id="SFLDG01123">
    <property type="entry name" value="methyltransferase_(Class_B)"/>
    <property type="match status" value="1"/>
</dbReference>
<comment type="caution">
    <text evidence="7">The sequence shown here is derived from an EMBL/GenBank/DDBJ whole genome shotgun (WGS) entry which is preliminary data.</text>
</comment>
<dbReference type="AlphaFoldDB" id="A0A2T6FRW5"/>